<sequence>MDLKSLPLSRLQSNLTCSICQGYLIDATTITECMHTCEYYTEHVVVEAPP</sequence>
<evidence type="ECO:0000256" key="1">
    <source>
        <dbReference type="ARBA" id="ARBA00004123"/>
    </source>
</evidence>
<dbReference type="AlphaFoldDB" id="A0A162CUJ5"/>
<proteinExistence type="predicted"/>
<dbReference type="SUPFAM" id="SSF57850">
    <property type="entry name" value="RING/U-box"/>
    <property type="match status" value="1"/>
</dbReference>
<evidence type="ECO:0000313" key="4">
    <source>
        <dbReference type="Proteomes" id="UP000076858"/>
    </source>
</evidence>
<dbReference type="GO" id="GO:0005634">
    <property type="term" value="C:nucleus"/>
    <property type="evidence" value="ECO:0007669"/>
    <property type="project" value="UniProtKB-SubCell"/>
</dbReference>
<dbReference type="Gene3D" id="3.30.40.10">
    <property type="entry name" value="Zinc/RING finger domain, C3HC4 (zinc finger)"/>
    <property type="match status" value="1"/>
</dbReference>
<accession>A0A162CUJ5</accession>
<dbReference type="PANTHER" id="PTHR45893">
    <property type="entry name" value="POLYCOMB GROUP RING FINGER PROTEIN"/>
    <property type="match status" value="1"/>
</dbReference>
<dbReference type="EMBL" id="LRGB01013818">
    <property type="protein sequence ID" value="KZR99373.1"/>
    <property type="molecule type" value="Genomic_DNA"/>
</dbReference>
<comment type="subcellular location">
    <subcellularLocation>
        <location evidence="1">Nucleus</location>
    </subcellularLocation>
</comment>
<reference evidence="3 4" key="1">
    <citation type="submission" date="2016-03" db="EMBL/GenBank/DDBJ databases">
        <title>EvidentialGene: Evidence-directed Construction of Genes on Genomes.</title>
        <authorList>
            <person name="Gilbert D.G."/>
            <person name="Choi J.-H."/>
            <person name="Mockaitis K."/>
            <person name="Colbourne J."/>
            <person name="Pfrender M."/>
        </authorList>
    </citation>
    <scope>NUCLEOTIDE SEQUENCE [LARGE SCALE GENOMIC DNA]</scope>
    <source>
        <strain evidence="3 4">Xinb3</strain>
        <tissue evidence="3">Complete organism</tissue>
    </source>
</reference>
<organism evidence="3 4">
    <name type="scientific">Daphnia magna</name>
    <dbReference type="NCBI Taxonomy" id="35525"/>
    <lineage>
        <taxon>Eukaryota</taxon>
        <taxon>Metazoa</taxon>
        <taxon>Ecdysozoa</taxon>
        <taxon>Arthropoda</taxon>
        <taxon>Crustacea</taxon>
        <taxon>Branchiopoda</taxon>
        <taxon>Diplostraca</taxon>
        <taxon>Cladocera</taxon>
        <taxon>Anomopoda</taxon>
        <taxon>Daphniidae</taxon>
        <taxon>Daphnia</taxon>
    </lineage>
</organism>
<evidence type="ECO:0000313" key="3">
    <source>
        <dbReference type="EMBL" id="KZR99373.1"/>
    </source>
</evidence>
<protein>
    <submittedName>
        <fullName evidence="3">Putative Polycomb group RING finger protein 3</fullName>
    </submittedName>
</protein>
<evidence type="ECO:0000256" key="2">
    <source>
        <dbReference type="ARBA" id="ARBA00023242"/>
    </source>
</evidence>
<dbReference type="Proteomes" id="UP000076858">
    <property type="component" value="Unassembled WGS sequence"/>
</dbReference>
<dbReference type="InterPro" id="IPR051507">
    <property type="entry name" value="PcG_RING_finger"/>
</dbReference>
<dbReference type="InterPro" id="IPR013083">
    <property type="entry name" value="Znf_RING/FYVE/PHD"/>
</dbReference>
<keyword evidence="4" id="KW-1185">Reference proteome</keyword>
<keyword evidence="2" id="KW-0539">Nucleus</keyword>
<gene>
    <name evidence="3" type="ORF">APZ42_004780</name>
</gene>
<comment type="caution">
    <text evidence="3">The sequence shown here is derived from an EMBL/GenBank/DDBJ whole genome shotgun (WGS) entry which is preliminary data.</text>
</comment>
<name>A0A162CUJ5_9CRUS</name>